<evidence type="ECO:0000313" key="3">
    <source>
        <dbReference type="EMBL" id="KAK3577057.1"/>
    </source>
</evidence>
<accession>A0AAE0RP66</accession>
<evidence type="ECO:0000256" key="2">
    <source>
        <dbReference type="SAM" id="SignalP"/>
    </source>
</evidence>
<feature type="compositionally biased region" description="Polar residues" evidence="1">
    <location>
        <begin position="151"/>
        <end position="160"/>
    </location>
</feature>
<dbReference type="EMBL" id="JAEAOA010000257">
    <property type="protein sequence ID" value="KAK3577057.1"/>
    <property type="molecule type" value="Genomic_DNA"/>
</dbReference>
<dbReference type="AlphaFoldDB" id="A0AAE0RP66"/>
<keyword evidence="4" id="KW-1185">Reference proteome</keyword>
<sequence length="193" mass="20322">MLSWFWHSVFISAVLVSNPDVSTCKNYWPTVSASVVFAITVVGGDMLYVHDVDKENNSMTTVRIVMMETSADKLNWGVKKALFVIVLLLSITSKSNSTSTVSMTNATVSMTNATVSITNATVPTSSALQVATSAASSAPSSASASIIPSTTQPNTVNTSNTTVARSKGAFDGVSSRSLYLLSASIVFATVMLF</sequence>
<feature type="compositionally biased region" description="Low complexity" evidence="1">
    <location>
        <begin position="140"/>
        <end position="150"/>
    </location>
</feature>
<feature type="chain" id="PRO_5041933167" evidence="2">
    <location>
        <begin position="25"/>
        <end position="193"/>
    </location>
</feature>
<evidence type="ECO:0000256" key="1">
    <source>
        <dbReference type="SAM" id="MobiDB-lite"/>
    </source>
</evidence>
<gene>
    <name evidence="3" type="ORF">CHS0354_003142</name>
</gene>
<comment type="caution">
    <text evidence="3">The sequence shown here is derived from an EMBL/GenBank/DDBJ whole genome shotgun (WGS) entry which is preliminary data.</text>
</comment>
<reference evidence="3" key="2">
    <citation type="journal article" date="2021" name="Genome Biol. Evol.">
        <title>Developing a high-quality reference genome for a parasitic bivalve with doubly uniparental inheritance (Bivalvia: Unionida).</title>
        <authorList>
            <person name="Smith C.H."/>
        </authorList>
    </citation>
    <scope>NUCLEOTIDE SEQUENCE</scope>
    <source>
        <strain evidence="3">CHS0354</strain>
        <tissue evidence="3">Mantle</tissue>
    </source>
</reference>
<evidence type="ECO:0000313" key="4">
    <source>
        <dbReference type="Proteomes" id="UP001195483"/>
    </source>
</evidence>
<proteinExistence type="predicted"/>
<organism evidence="3 4">
    <name type="scientific">Potamilus streckersoni</name>
    <dbReference type="NCBI Taxonomy" id="2493646"/>
    <lineage>
        <taxon>Eukaryota</taxon>
        <taxon>Metazoa</taxon>
        <taxon>Spiralia</taxon>
        <taxon>Lophotrochozoa</taxon>
        <taxon>Mollusca</taxon>
        <taxon>Bivalvia</taxon>
        <taxon>Autobranchia</taxon>
        <taxon>Heteroconchia</taxon>
        <taxon>Palaeoheterodonta</taxon>
        <taxon>Unionida</taxon>
        <taxon>Unionoidea</taxon>
        <taxon>Unionidae</taxon>
        <taxon>Ambleminae</taxon>
        <taxon>Lampsilini</taxon>
        <taxon>Potamilus</taxon>
    </lineage>
</organism>
<feature type="region of interest" description="Disordered" evidence="1">
    <location>
        <begin position="140"/>
        <end position="160"/>
    </location>
</feature>
<feature type="signal peptide" evidence="2">
    <location>
        <begin position="1"/>
        <end position="24"/>
    </location>
</feature>
<keyword evidence="2" id="KW-0732">Signal</keyword>
<reference evidence="3" key="3">
    <citation type="submission" date="2023-05" db="EMBL/GenBank/DDBJ databases">
        <authorList>
            <person name="Smith C.H."/>
        </authorList>
    </citation>
    <scope>NUCLEOTIDE SEQUENCE</scope>
    <source>
        <strain evidence="3">CHS0354</strain>
        <tissue evidence="3">Mantle</tissue>
    </source>
</reference>
<reference evidence="3" key="1">
    <citation type="journal article" date="2021" name="Genome Biol. Evol.">
        <title>A High-Quality Reference Genome for a Parasitic Bivalve with Doubly Uniparental Inheritance (Bivalvia: Unionida).</title>
        <authorList>
            <person name="Smith C.H."/>
        </authorList>
    </citation>
    <scope>NUCLEOTIDE SEQUENCE</scope>
    <source>
        <strain evidence="3">CHS0354</strain>
    </source>
</reference>
<dbReference type="Proteomes" id="UP001195483">
    <property type="component" value="Unassembled WGS sequence"/>
</dbReference>
<name>A0AAE0RP66_9BIVA</name>
<protein>
    <submittedName>
        <fullName evidence="3">Uncharacterized protein</fullName>
    </submittedName>
</protein>